<dbReference type="SUPFAM" id="SSF54106">
    <property type="entry name" value="LysM domain"/>
    <property type="match status" value="3"/>
</dbReference>
<dbReference type="InterPro" id="IPR038765">
    <property type="entry name" value="Papain-like_cys_pep_sf"/>
</dbReference>
<dbReference type="OrthoDB" id="9807055at2"/>
<accession>A0A086AGU6</accession>
<keyword evidence="6" id="KW-0788">Thiol protease</keyword>
<evidence type="ECO:0000313" key="12">
    <source>
        <dbReference type="Proteomes" id="UP000028712"/>
    </source>
</evidence>
<evidence type="ECO:0000259" key="8">
    <source>
        <dbReference type="PROSITE" id="PS51782"/>
    </source>
</evidence>
<feature type="domain" description="NlpC/P60" evidence="9">
    <location>
        <begin position="281"/>
        <end position="407"/>
    </location>
</feature>
<keyword evidence="13" id="KW-1185">Reference proteome</keyword>
<protein>
    <submittedName>
        <fullName evidence="10">Glycoside hydrolase</fullName>
    </submittedName>
</protein>
<dbReference type="EMBL" id="JPRM01000017">
    <property type="protein sequence ID" value="KFF15910.1"/>
    <property type="molecule type" value="Genomic_DNA"/>
</dbReference>
<comment type="caution">
    <text evidence="10">The sequence shown here is derived from an EMBL/GenBank/DDBJ whole genome shotgun (WGS) entry which is preliminary data.</text>
</comment>
<comment type="similarity">
    <text evidence="1">Belongs to the peptidase C40 family.</text>
</comment>
<keyword evidence="4" id="KW-0677">Repeat</keyword>
<feature type="region of interest" description="Disordered" evidence="7">
    <location>
        <begin position="76"/>
        <end position="114"/>
    </location>
</feature>
<evidence type="ECO:0000256" key="1">
    <source>
        <dbReference type="ARBA" id="ARBA00007074"/>
    </source>
</evidence>
<dbReference type="AlphaFoldDB" id="A0A086AGU6"/>
<dbReference type="Pfam" id="PF01476">
    <property type="entry name" value="LysM"/>
    <property type="match status" value="3"/>
</dbReference>
<dbReference type="PROSITE" id="PS51935">
    <property type="entry name" value="NLPC_P60"/>
    <property type="match status" value="1"/>
</dbReference>
<dbReference type="InterPro" id="IPR018392">
    <property type="entry name" value="LysM"/>
</dbReference>
<reference evidence="11 13" key="2">
    <citation type="submission" date="2016-11" db="EMBL/GenBank/DDBJ databases">
        <title>Whole genomes of Flavobacteriaceae.</title>
        <authorList>
            <person name="Stine C."/>
            <person name="Li C."/>
            <person name="Tadesse D."/>
        </authorList>
    </citation>
    <scope>NUCLEOTIDE SEQUENCE [LARGE SCALE GENOMIC DNA]</scope>
    <source>
        <strain evidence="11 13">ATCC 29551</strain>
    </source>
</reference>
<evidence type="ECO:0000256" key="3">
    <source>
        <dbReference type="ARBA" id="ARBA00022729"/>
    </source>
</evidence>
<evidence type="ECO:0000256" key="2">
    <source>
        <dbReference type="ARBA" id="ARBA00022670"/>
    </source>
</evidence>
<sequence>MKSFGLILALFFFSFSVFSQEKYIKHKISEGENVSVIAKKYHVKVKDILDLNPKASKLLKLNSILLIPSSEKNVANKDKATKTKTKTKEKEVIASNKSNSDNSNTATSNQETTTHEILPKETLYGISKQYQLTVEELKKANPKLESEGLRIGQQIIIPGNAKPIIKETAIVATTIVATPEPEIIEKPVEAEIVREVLPKETKYAIAKEYGLTVKELERQNPFIKGKLPVGYVLKINPSKTYVKKEGVQEAKTLIDNTATAVATTTIKDTATTNNIKFVHNSDLLNQLVLNATENVGVRYRSGGTSRAGFDCSGLMVTTFGSFDIKLPRSSIEQSRIGVKIASEDAQKGDLIFFKTNGRRQINHVGMVVEVLDGEIKFVHSSVHGGVIVSSTKEAYYERNFTQVNRILQ</sequence>
<name>A0A086AGU6_FLAHY</name>
<dbReference type="SMART" id="SM00257">
    <property type="entry name" value="LysM"/>
    <property type="match status" value="3"/>
</dbReference>
<evidence type="ECO:0000256" key="6">
    <source>
        <dbReference type="ARBA" id="ARBA00022807"/>
    </source>
</evidence>
<dbReference type="InterPro" id="IPR000064">
    <property type="entry name" value="NLP_P60_dom"/>
</dbReference>
<dbReference type="Gene3D" id="3.10.350.10">
    <property type="entry name" value="LysM domain"/>
    <property type="match status" value="3"/>
</dbReference>
<dbReference type="PANTHER" id="PTHR47360:SF1">
    <property type="entry name" value="ENDOPEPTIDASE NLPC-RELATED"/>
    <property type="match status" value="1"/>
</dbReference>
<proteinExistence type="inferred from homology"/>
<dbReference type="Pfam" id="PF00877">
    <property type="entry name" value="NLPC_P60"/>
    <property type="match status" value="1"/>
</dbReference>
<evidence type="ECO:0000256" key="4">
    <source>
        <dbReference type="ARBA" id="ARBA00022737"/>
    </source>
</evidence>
<feature type="compositionally biased region" description="Basic and acidic residues" evidence="7">
    <location>
        <begin position="76"/>
        <end position="92"/>
    </location>
</feature>
<evidence type="ECO:0000256" key="7">
    <source>
        <dbReference type="SAM" id="MobiDB-lite"/>
    </source>
</evidence>
<organism evidence="10 12">
    <name type="scientific">Flavobacterium hydatis</name>
    <name type="common">Cytophaga aquatilis</name>
    <dbReference type="NCBI Taxonomy" id="991"/>
    <lineage>
        <taxon>Bacteria</taxon>
        <taxon>Pseudomonadati</taxon>
        <taxon>Bacteroidota</taxon>
        <taxon>Flavobacteriia</taxon>
        <taxon>Flavobacteriales</taxon>
        <taxon>Flavobacteriaceae</taxon>
        <taxon>Flavobacterium</taxon>
    </lineage>
</organism>
<feature type="domain" description="LysM" evidence="8">
    <location>
        <begin position="192"/>
        <end position="235"/>
    </location>
</feature>
<dbReference type="Gene3D" id="3.90.1720.10">
    <property type="entry name" value="endopeptidase domain like (from Nostoc punctiforme)"/>
    <property type="match status" value="1"/>
</dbReference>
<dbReference type="STRING" id="991.IW20_12410"/>
<dbReference type="InterPro" id="IPR036779">
    <property type="entry name" value="LysM_dom_sf"/>
</dbReference>
<dbReference type="CDD" id="cd00118">
    <property type="entry name" value="LysM"/>
    <property type="match status" value="2"/>
</dbReference>
<dbReference type="SUPFAM" id="SSF54001">
    <property type="entry name" value="Cysteine proteinases"/>
    <property type="match status" value="1"/>
</dbReference>
<dbReference type="eggNOG" id="COG1388">
    <property type="taxonomic scope" value="Bacteria"/>
</dbReference>
<dbReference type="Proteomes" id="UP000028712">
    <property type="component" value="Unassembled WGS sequence"/>
</dbReference>
<dbReference type="InterPro" id="IPR052062">
    <property type="entry name" value="Murein_DD/LD_carboxypeptidase"/>
</dbReference>
<dbReference type="Proteomes" id="UP000198424">
    <property type="component" value="Unassembled WGS sequence"/>
</dbReference>
<dbReference type="EMBL" id="MUGY01000032">
    <property type="protein sequence ID" value="OXA88843.1"/>
    <property type="molecule type" value="Genomic_DNA"/>
</dbReference>
<evidence type="ECO:0000313" key="10">
    <source>
        <dbReference type="EMBL" id="KFF15910.1"/>
    </source>
</evidence>
<keyword evidence="2" id="KW-0645">Protease</keyword>
<evidence type="ECO:0000259" key="9">
    <source>
        <dbReference type="PROSITE" id="PS51935"/>
    </source>
</evidence>
<feature type="domain" description="LysM" evidence="8">
    <location>
        <begin position="113"/>
        <end position="157"/>
    </location>
</feature>
<dbReference type="PROSITE" id="PS51782">
    <property type="entry name" value="LYSM"/>
    <property type="match status" value="3"/>
</dbReference>
<dbReference type="RefSeq" id="WP_035622512.1">
    <property type="nucleotide sequence ID" value="NZ_JBEWQG010000002.1"/>
</dbReference>
<gene>
    <name evidence="11" type="ORF">B0A62_21650</name>
    <name evidence="10" type="ORF">IW20_12410</name>
</gene>
<dbReference type="GO" id="GO:0006508">
    <property type="term" value="P:proteolysis"/>
    <property type="evidence" value="ECO:0007669"/>
    <property type="project" value="UniProtKB-KW"/>
</dbReference>
<reference evidence="10 12" key="1">
    <citation type="submission" date="2014-07" db="EMBL/GenBank/DDBJ databases">
        <title>Genome of Flavobacterium hydatis DSM 2063.</title>
        <authorList>
            <person name="Pipes S.E."/>
            <person name="Stropko S.J."/>
            <person name="Newman J.D."/>
        </authorList>
    </citation>
    <scope>NUCLEOTIDE SEQUENCE [LARGE SCALE GENOMIC DNA]</scope>
    <source>
        <strain evidence="10 12">DSM 2063</strain>
    </source>
</reference>
<evidence type="ECO:0000313" key="11">
    <source>
        <dbReference type="EMBL" id="OXA88843.1"/>
    </source>
</evidence>
<keyword evidence="5 10" id="KW-0378">Hydrolase</keyword>
<dbReference type="eggNOG" id="COG0791">
    <property type="taxonomic scope" value="Bacteria"/>
</dbReference>
<feature type="compositionally biased region" description="Low complexity" evidence="7">
    <location>
        <begin position="94"/>
        <end position="109"/>
    </location>
</feature>
<evidence type="ECO:0000256" key="5">
    <source>
        <dbReference type="ARBA" id="ARBA00022801"/>
    </source>
</evidence>
<evidence type="ECO:0000313" key="13">
    <source>
        <dbReference type="Proteomes" id="UP000198424"/>
    </source>
</evidence>
<dbReference type="GO" id="GO:0008234">
    <property type="term" value="F:cysteine-type peptidase activity"/>
    <property type="evidence" value="ECO:0007669"/>
    <property type="project" value="UniProtKB-KW"/>
</dbReference>
<feature type="domain" description="LysM" evidence="8">
    <location>
        <begin position="24"/>
        <end position="67"/>
    </location>
</feature>
<dbReference type="PANTHER" id="PTHR47360">
    <property type="entry name" value="MUREIN DD-ENDOPEPTIDASE MEPS/MUREIN LD-CARBOXYPEPTIDASE"/>
    <property type="match status" value="1"/>
</dbReference>
<keyword evidence="3" id="KW-0732">Signal</keyword>